<dbReference type="InterPro" id="IPR025649">
    <property type="entry name" value="DUF4360"/>
</dbReference>
<keyword evidence="1" id="KW-0732">Signal</keyword>
<feature type="chain" id="PRO_5047478029" description="DUF4360 domain-containing protein" evidence="1">
    <location>
        <begin position="18"/>
        <end position="208"/>
    </location>
</feature>
<evidence type="ECO:0000313" key="3">
    <source>
        <dbReference type="Proteomes" id="UP001628179"/>
    </source>
</evidence>
<dbReference type="RefSeq" id="XP_070919541.1">
    <property type="nucleotide sequence ID" value="XM_071063440.1"/>
</dbReference>
<evidence type="ECO:0008006" key="4">
    <source>
        <dbReference type="Google" id="ProtNLM"/>
    </source>
</evidence>
<dbReference type="EMBL" id="BAAFSV010000004">
    <property type="protein sequence ID" value="GAB1317810.1"/>
    <property type="molecule type" value="Genomic_DNA"/>
</dbReference>
<feature type="signal peptide" evidence="1">
    <location>
        <begin position="1"/>
        <end position="17"/>
    </location>
</feature>
<evidence type="ECO:0000313" key="2">
    <source>
        <dbReference type="EMBL" id="GAB1317810.1"/>
    </source>
</evidence>
<gene>
    <name evidence="2" type="ORF">MFIFM68171_08020</name>
</gene>
<protein>
    <recommendedName>
        <fullName evidence="4">DUF4360 domain-containing protein</fullName>
    </recommendedName>
</protein>
<name>A0ABQ0GJ72_9PEZI</name>
<proteinExistence type="predicted"/>
<accession>A0ABQ0GJ72</accession>
<evidence type="ECO:0000256" key="1">
    <source>
        <dbReference type="SAM" id="SignalP"/>
    </source>
</evidence>
<dbReference type="Proteomes" id="UP001628179">
    <property type="component" value="Unassembled WGS sequence"/>
</dbReference>
<comment type="caution">
    <text evidence="2">The sequence shown here is derived from an EMBL/GenBank/DDBJ whole genome shotgun (WGS) entry which is preliminary data.</text>
</comment>
<dbReference type="Pfam" id="PF14273">
    <property type="entry name" value="DUF4360"/>
    <property type="match status" value="1"/>
</dbReference>
<sequence>MKYLTIAALLLPATALANPTVAVRQPTQRAKFTDGFGADQSCGDVRVAFDETREVANVTLPDYHVSLPNDRERGCSVTLTVRFPTTACIMGIALGAVSGQVTLPDIVTGKFHAREYAVSPGNVMQDSPDREWNGPIDKIYTIRDAVSFRYDRPDSNNQNVNFTLQGRLQLQPSNGASGFLSNDRFVFDIRNQILCCKFNALLLLTLRP</sequence>
<organism evidence="2 3">
    <name type="scientific">Madurella fahalii</name>
    <dbReference type="NCBI Taxonomy" id="1157608"/>
    <lineage>
        <taxon>Eukaryota</taxon>
        <taxon>Fungi</taxon>
        <taxon>Dikarya</taxon>
        <taxon>Ascomycota</taxon>
        <taxon>Pezizomycotina</taxon>
        <taxon>Sordariomycetes</taxon>
        <taxon>Sordariomycetidae</taxon>
        <taxon>Sordariales</taxon>
        <taxon>Sordariales incertae sedis</taxon>
        <taxon>Madurella</taxon>
    </lineage>
</organism>
<keyword evidence="3" id="KW-1185">Reference proteome</keyword>
<reference evidence="2 3" key="1">
    <citation type="submission" date="2024-09" db="EMBL/GenBank/DDBJ databases">
        <title>Itraconazole resistance in Madurella fahalii resulting from another homologue of gene encoding cytochrome P450 14-alpha sterol demethylase (CYP51).</title>
        <authorList>
            <person name="Yoshioka I."/>
            <person name="Fahal A.H."/>
            <person name="Kaneko S."/>
            <person name="Yaguchi T."/>
        </authorList>
    </citation>
    <scope>NUCLEOTIDE SEQUENCE [LARGE SCALE GENOMIC DNA]</scope>
    <source>
        <strain evidence="2 3">IFM 68171</strain>
    </source>
</reference>
<dbReference type="GeneID" id="98178763"/>